<dbReference type="EMBL" id="JAVLVT010000003">
    <property type="protein sequence ID" value="MDS1270409.1"/>
    <property type="molecule type" value="Genomic_DNA"/>
</dbReference>
<dbReference type="PANTHER" id="PTHR33392:SF6">
    <property type="entry name" value="POLYISOPRENYL-TEICHOIC ACID--PEPTIDOGLYCAN TEICHOIC ACID TRANSFERASE TAGU"/>
    <property type="match status" value="1"/>
</dbReference>
<feature type="compositionally biased region" description="Basic and acidic residues" evidence="2">
    <location>
        <begin position="478"/>
        <end position="496"/>
    </location>
</feature>
<feature type="domain" description="LytR/CpsA/Psr regulator C-terminal" evidence="4">
    <location>
        <begin position="383"/>
        <end position="469"/>
    </location>
</feature>
<dbReference type="PANTHER" id="PTHR33392">
    <property type="entry name" value="POLYISOPRENYL-TEICHOIC ACID--PEPTIDOGLYCAN TEICHOIC ACID TRANSFERASE TAGU"/>
    <property type="match status" value="1"/>
</dbReference>
<protein>
    <submittedName>
        <fullName evidence="5">LCP family protein</fullName>
    </submittedName>
</protein>
<dbReference type="Proteomes" id="UP001250214">
    <property type="component" value="Unassembled WGS sequence"/>
</dbReference>
<feature type="region of interest" description="Disordered" evidence="2">
    <location>
        <begin position="1"/>
        <end position="38"/>
    </location>
</feature>
<evidence type="ECO:0000259" key="4">
    <source>
        <dbReference type="Pfam" id="PF13399"/>
    </source>
</evidence>
<comment type="similarity">
    <text evidence="1">Belongs to the LytR/CpsA/Psr (LCP) family.</text>
</comment>
<dbReference type="InterPro" id="IPR004474">
    <property type="entry name" value="LytR_CpsA_psr"/>
</dbReference>
<evidence type="ECO:0000259" key="3">
    <source>
        <dbReference type="Pfam" id="PF03816"/>
    </source>
</evidence>
<dbReference type="Pfam" id="PF03816">
    <property type="entry name" value="LytR_cpsA_psr"/>
    <property type="match status" value="1"/>
</dbReference>
<dbReference type="Gene3D" id="3.40.630.190">
    <property type="entry name" value="LCP protein"/>
    <property type="match status" value="1"/>
</dbReference>
<keyword evidence="6" id="KW-1185">Reference proteome</keyword>
<name>A0ABU2H716_9ACTN</name>
<dbReference type="InterPro" id="IPR027381">
    <property type="entry name" value="LytR/CpsA/Psr_C"/>
</dbReference>
<feature type="region of interest" description="Disordered" evidence="2">
    <location>
        <begin position="356"/>
        <end position="379"/>
    </location>
</feature>
<feature type="compositionally biased region" description="Polar residues" evidence="2">
    <location>
        <begin position="497"/>
        <end position="507"/>
    </location>
</feature>
<evidence type="ECO:0000256" key="2">
    <source>
        <dbReference type="SAM" id="MobiDB-lite"/>
    </source>
</evidence>
<evidence type="ECO:0000313" key="5">
    <source>
        <dbReference type="EMBL" id="MDS1270409.1"/>
    </source>
</evidence>
<organism evidence="5 6">
    <name type="scientific">Lipingzhangella rawalii</name>
    <dbReference type="NCBI Taxonomy" id="2055835"/>
    <lineage>
        <taxon>Bacteria</taxon>
        <taxon>Bacillati</taxon>
        <taxon>Actinomycetota</taxon>
        <taxon>Actinomycetes</taxon>
        <taxon>Streptosporangiales</taxon>
        <taxon>Nocardiopsidaceae</taxon>
        <taxon>Lipingzhangella</taxon>
    </lineage>
</organism>
<dbReference type="Gene3D" id="3.30.70.2390">
    <property type="match status" value="1"/>
</dbReference>
<evidence type="ECO:0000256" key="1">
    <source>
        <dbReference type="ARBA" id="ARBA00006068"/>
    </source>
</evidence>
<dbReference type="Pfam" id="PF13399">
    <property type="entry name" value="LytR_C"/>
    <property type="match status" value="1"/>
</dbReference>
<dbReference type="InterPro" id="IPR050922">
    <property type="entry name" value="LytR/CpsA/Psr_CW_biosynth"/>
</dbReference>
<feature type="region of interest" description="Disordered" evidence="2">
    <location>
        <begin position="473"/>
        <end position="507"/>
    </location>
</feature>
<dbReference type="RefSeq" id="WP_310911919.1">
    <property type="nucleotide sequence ID" value="NZ_JAVLVT010000003.1"/>
</dbReference>
<proteinExistence type="inferred from homology"/>
<sequence>MPHDSGSGEFRRIRSTPQRPQTPPSKRPARARSPVGIPPARVRRKRVSLLLAAGLSALVLLTSGSAWAITGLVSGQLNRDDVFGGLAPEERPDAGPRGAMTVLILGSDSREGLDSTERSELGVGNEEGARADTIMLAHLNSDRDHVSVVGIPRDSWVDIPGHGPNKINAAYFLGGPSLAVQTVESVTGVHIDHYVEVNFAGFVNVVDAVDGIEVCLPEALQDDRANLDMAAGTHHVTGTEALAFARTRATTDGDLDRIDRQQQVMAALLDRAISTDVLTEPTRLTGFLDTSLDSLTVDENLDTGTIRELSSQLGTFDLEDVTFTQVPLSDLNFQTPNGDVAVRWNDRAAAELFGQLRSDEPLSGTGDSGSGTDDTDEELAPSDVTLEVYNGIGTPGLGAQARAELNQAGFSLPDDAANWSTTSVEETMIRAAPQRTEAAELVQDAVPGSTTVTDESLDDRIQVVLGLNYTGVSAQARADAEPERQPEQQQRGRDEVNVNSAEENVCD</sequence>
<gene>
    <name evidence="5" type="ORF">RIF23_08890</name>
</gene>
<reference evidence="6" key="1">
    <citation type="submission" date="2023-07" db="EMBL/GenBank/DDBJ databases">
        <title>Novel species in the genus Lipingzhangella isolated from Sambhar Salt Lake.</title>
        <authorList>
            <person name="Jiya N."/>
            <person name="Kajale S."/>
            <person name="Sharma A."/>
        </authorList>
    </citation>
    <scope>NUCLEOTIDE SEQUENCE [LARGE SCALE GENOMIC DNA]</scope>
    <source>
        <strain evidence="6">LS1_29</strain>
    </source>
</reference>
<comment type="caution">
    <text evidence="5">The sequence shown here is derived from an EMBL/GenBank/DDBJ whole genome shotgun (WGS) entry which is preliminary data.</text>
</comment>
<accession>A0ABU2H716</accession>
<evidence type="ECO:0000313" key="6">
    <source>
        <dbReference type="Proteomes" id="UP001250214"/>
    </source>
</evidence>
<feature type="domain" description="Cell envelope-related transcriptional attenuator" evidence="3">
    <location>
        <begin position="130"/>
        <end position="272"/>
    </location>
</feature>
<dbReference type="NCBIfam" id="TIGR00350">
    <property type="entry name" value="lytR_cpsA_psr"/>
    <property type="match status" value="1"/>
</dbReference>